<dbReference type="EMBL" id="WHWB01034750">
    <property type="protein sequence ID" value="KAJ7404789.1"/>
    <property type="molecule type" value="Genomic_DNA"/>
</dbReference>
<protein>
    <submittedName>
        <fullName evidence="2">Uncharacterized protein</fullName>
    </submittedName>
</protein>
<reference evidence="2" key="1">
    <citation type="submission" date="2019-10" db="EMBL/GenBank/DDBJ databases">
        <authorList>
            <person name="Soares A.E.R."/>
            <person name="Aleixo A."/>
            <person name="Schneider P."/>
            <person name="Miyaki C.Y."/>
            <person name="Schneider M.P."/>
            <person name="Mello C."/>
            <person name="Vasconcelos A.T.R."/>
        </authorList>
    </citation>
    <scope>NUCLEOTIDE SEQUENCE</scope>
    <source>
        <tissue evidence="2">Muscle</tissue>
    </source>
</reference>
<evidence type="ECO:0000313" key="2">
    <source>
        <dbReference type="EMBL" id="KAJ7404789.1"/>
    </source>
</evidence>
<proteinExistence type="predicted"/>
<feature type="compositionally biased region" description="Basic and acidic residues" evidence="1">
    <location>
        <begin position="36"/>
        <end position="49"/>
    </location>
</feature>
<accession>A0ABQ9CLH6</accession>
<name>A0ABQ9CLH6_9PASS</name>
<organism evidence="2 3">
    <name type="scientific">Willisornis vidua</name>
    <name type="common">Xingu scale-backed antbird</name>
    <dbReference type="NCBI Taxonomy" id="1566151"/>
    <lineage>
        <taxon>Eukaryota</taxon>
        <taxon>Metazoa</taxon>
        <taxon>Chordata</taxon>
        <taxon>Craniata</taxon>
        <taxon>Vertebrata</taxon>
        <taxon>Euteleostomi</taxon>
        <taxon>Archelosauria</taxon>
        <taxon>Archosauria</taxon>
        <taxon>Dinosauria</taxon>
        <taxon>Saurischia</taxon>
        <taxon>Theropoda</taxon>
        <taxon>Coelurosauria</taxon>
        <taxon>Aves</taxon>
        <taxon>Neognathae</taxon>
        <taxon>Neoaves</taxon>
        <taxon>Telluraves</taxon>
        <taxon>Australaves</taxon>
        <taxon>Passeriformes</taxon>
        <taxon>Thamnophilidae</taxon>
        <taxon>Willisornis</taxon>
    </lineage>
</organism>
<dbReference type="Proteomes" id="UP001145742">
    <property type="component" value="Unassembled WGS sequence"/>
</dbReference>
<gene>
    <name evidence="2" type="ORF">WISP_143493</name>
</gene>
<feature type="region of interest" description="Disordered" evidence="1">
    <location>
        <begin position="19"/>
        <end position="69"/>
    </location>
</feature>
<sequence length="69" mass="7945">MILKLGEALIKWCSEPSLSKNCAGKVEGTWHHSTGKKKENEEEKEKEEEGKEEEEKQEEEKEELVAEAE</sequence>
<comment type="caution">
    <text evidence="2">The sequence shown here is derived from an EMBL/GenBank/DDBJ whole genome shotgun (WGS) entry which is preliminary data.</text>
</comment>
<evidence type="ECO:0000256" key="1">
    <source>
        <dbReference type="SAM" id="MobiDB-lite"/>
    </source>
</evidence>
<evidence type="ECO:0000313" key="3">
    <source>
        <dbReference type="Proteomes" id="UP001145742"/>
    </source>
</evidence>
<feature type="compositionally biased region" description="Acidic residues" evidence="1">
    <location>
        <begin position="50"/>
        <end position="69"/>
    </location>
</feature>
<keyword evidence="3" id="KW-1185">Reference proteome</keyword>